<gene>
    <name evidence="5" type="ORF">A3I86_02370</name>
</gene>
<reference evidence="5 6" key="1">
    <citation type="journal article" date="2016" name="Nat. Commun.">
        <title>Thousands of microbial genomes shed light on interconnected biogeochemical processes in an aquifer system.</title>
        <authorList>
            <person name="Anantharaman K."/>
            <person name="Brown C.T."/>
            <person name="Hug L.A."/>
            <person name="Sharon I."/>
            <person name="Castelle C.J."/>
            <person name="Probst A.J."/>
            <person name="Thomas B.C."/>
            <person name="Singh A."/>
            <person name="Wilkins M.J."/>
            <person name="Karaoz U."/>
            <person name="Brodie E.L."/>
            <person name="Williams K.H."/>
            <person name="Hubbard S.S."/>
            <person name="Banfield J.F."/>
        </authorList>
    </citation>
    <scope>NUCLEOTIDE SEQUENCE [LARGE SCALE GENOMIC DNA]</scope>
</reference>
<dbReference type="Gene3D" id="1.10.287.470">
    <property type="entry name" value="Helix hairpin bin"/>
    <property type="match status" value="1"/>
</dbReference>
<evidence type="ECO:0000256" key="2">
    <source>
        <dbReference type="ARBA" id="ARBA00009477"/>
    </source>
</evidence>
<dbReference type="GO" id="GO:0030313">
    <property type="term" value="C:cell envelope"/>
    <property type="evidence" value="ECO:0007669"/>
    <property type="project" value="UniProtKB-SubCell"/>
</dbReference>
<dbReference type="NCBIfam" id="TIGR01730">
    <property type="entry name" value="RND_mfp"/>
    <property type="match status" value="1"/>
</dbReference>
<sequence length="486" mass="53785">MIQLIKNKKYIFLTILVALIATGIIIGTRANGLIETISISTEDLVRTVKVAGKVIPKQSVDLGFEISGTISNVDKDVGATVSWGESLVRLNSEITRAELIRAEAELTSAQVELSKLEGSGVYETKIENSKRSLIQSLVDAYITAEDAIYNKTDQIFLNPRSNRPEIDYAFNTFIDLRDSINRNRVTIGILLEKWRTLVTSLSTVSYTEKDITLSREYISEISSFLSDISKAVNAFEEDNVTTQTTIDKYRNDTIMAQDNVSTVSQNITTEENKLRDAISDTPIQVAKVEAAKATVLSYRSQLSRSQLLSPINGIVSKQTAKIGQVTSPGTNVVSVISKDYILETFIPEVLIGGVKIGDSAKITLDAYSNRENFEARVSHIDPAETIRDGVSTYKVKLVFIDTRDLVRSGMTANIEIEIFRKVSASLIPERAIVIEKEESFVYVIDEKKNMNKKIVKLGEKDSRGNVEILSGLSLEDKVVLNPIGNN</sequence>
<keyword evidence="3 4" id="KW-0175">Coiled coil</keyword>
<dbReference type="InterPro" id="IPR050465">
    <property type="entry name" value="UPF0194_transport"/>
</dbReference>
<dbReference type="Proteomes" id="UP000177096">
    <property type="component" value="Unassembled WGS sequence"/>
</dbReference>
<comment type="similarity">
    <text evidence="2">Belongs to the membrane fusion protein (MFP) (TC 8.A.1) family.</text>
</comment>
<organism evidence="5 6">
    <name type="scientific">Candidatus Zambryskibacteria bacterium RIFCSPLOWO2_02_FULL_39_14</name>
    <dbReference type="NCBI Taxonomy" id="1802769"/>
    <lineage>
        <taxon>Bacteria</taxon>
        <taxon>Candidatus Zambryskiibacteriota</taxon>
    </lineage>
</organism>
<dbReference type="PANTHER" id="PTHR32347:SF14">
    <property type="entry name" value="EFFLUX SYSTEM COMPONENT YKNX-RELATED"/>
    <property type="match status" value="1"/>
</dbReference>
<protein>
    <recommendedName>
        <fullName evidence="7">RND efflux pump membrane fusion protein barrel-sandwich domain-containing protein</fullName>
    </recommendedName>
</protein>
<evidence type="ECO:0000256" key="3">
    <source>
        <dbReference type="ARBA" id="ARBA00023054"/>
    </source>
</evidence>
<dbReference type="GO" id="GO:0016020">
    <property type="term" value="C:membrane"/>
    <property type="evidence" value="ECO:0007669"/>
    <property type="project" value="InterPro"/>
</dbReference>
<evidence type="ECO:0000313" key="6">
    <source>
        <dbReference type="Proteomes" id="UP000177096"/>
    </source>
</evidence>
<evidence type="ECO:0000256" key="4">
    <source>
        <dbReference type="SAM" id="Coils"/>
    </source>
</evidence>
<dbReference type="Gene3D" id="2.40.420.20">
    <property type="match status" value="1"/>
</dbReference>
<dbReference type="Gene3D" id="2.40.30.170">
    <property type="match status" value="1"/>
</dbReference>
<evidence type="ECO:0000256" key="1">
    <source>
        <dbReference type="ARBA" id="ARBA00004196"/>
    </source>
</evidence>
<dbReference type="EMBL" id="MHWM01000018">
    <property type="protein sequence ID" value="OHB08848.1"/>
    <property type="molecule type" value="Genomic_DNA"/>
</dbReference>
<dbReference type="PANTHER" id="PTHR32347">
    <property type="entry name" value="EFFLUX SYSTEM COMPONENT YKNX-RELATED"/>
    <property type="match status" value="1"/>
</dbReference>
<name>A0A1G2UHF3_9BACT</name>
<evidence type="ECO:0008006" key="7">
    <source>
        <dbReference type="Google" id="ProtNLM"/>
    </source>
</evidence>
<dbReference type="GO" id="GO:0022857">
    <property type="term" value="F:transmembrane transporter activity"/>
    <property type="evidence" value="ECO:0007669"/>
    <property type="project" value="InterPro"/>
</dbReference>
<proteinExistence type="inferred from homology"/>
<dbReference type="Gene3D" id="2.40.50.100">
    <property type="match status" value="1"/>
</dbReference>
<feature type="coiled-coil region" evidence="4">
    <location>
        <begin position="87"/>
        <end position="119"/>
    </location>
</feature>
<dbReference type="SUPFAM" id="SSF111369">
    <property type="entry name" value="HlyD-like secretion proteins"/>
    <property type="match status" value="2"/>
</dbReference>
<dbReference type="AlphaFoldDB" id="A0A1G2UHF3"/>
<accession>A0A1G2UHF3</accession>
<evidence type="ECO:0000313" key="5">
    <source>
        <dbReference type="EMBL" id="OHB08848.1"/>
    </source>
</evidence>
<dbReference type="InterPro" id="IPR006143">
    <property type="entry name" value="RND_pump_MFP"/>
</dbReference>
<comment type="subcellular location">
    <subcellularLocation>
        <location evidence="1">Cell envelope</location>
    </subcellularLocation>
</comment>
<comment type="caution">
    <text evidence="5">The sequence shown here is derived from an EMBL/GenBank/DDBJ whole genome shotgun (WGS) entry which is preliminary data.</text>
</comment>